<dbReference type="InterPro" id="IPR036812">
    <property type="entry name" value="NAD(P)_OxRdtase_dom_sf"/>
</dbReference>
<dbReference type="Gene3D" id="3.20.20.100">
    <property type="entry name" value="NADP-dependent oxidoreductase domain"/>
    <property type="match status" value="1"/>
</dbReference>
<dbReference type="PANTHER" id="PTHR43364">
    <property type="entry name" value="NADH-SPECIFIC METHYLGLYOXAL REDUCTASE-RELATED"/>
    <property type="match status" value="1"/>
</dbReference>
<evidence type="ECO:0000313" key="2">
    <source>
        <dbReference type="EMBL" id="GAA4779357.1"/>
    </source>
</evidence>
<comment type="caution">
    <text evidence="2">The sequence shown here is derived from an EMBL/GenBank/DDBJ whole genome shotgun (WGS) entry which is preliminary data.</text>
</comment>
<dbReference type="Pfam" id="PF00248">
    <property type="entry name" value="Aldo_ket_red"/>
    <property type="match status" value="1"/>
</dbReference>
<evidence type="ECO:0000313" key="3">
    <source>
        <dbReference type="Proteomes" id="UP001501645"/>
    </source>
</evidence>
<proteinExistence type="predicted"/>
<dbReference type="RefSeq" id="WP_345439756.1">
    <property type="nucleotide sequence ID" value="NZ_BAABKO010000004.1"/>
</dbReference>
<protein>
    <submittedName>
        <fullName evidence="2">Aldo/keto reductase</fullName>
    </submittedName>
</protein>
<dbReference type="InterPro" id="IPR023210">
    <property type="entry name" value="NADP_OxRdtase_dom"/>
</dbReference>
<dbReference type="PANTHER" id="PTHR43364:SF6">
    <property type="entry name" value="OXIDOREDUCTASE-RELATED"/>
    <property type="match status" value="1"/>
</dbReference>
<dbReference type="InterPro" id="IPR050523">
    <property type="entry name" value="AKR_Detox_Biosynth"/>
</dbReference>
<dbReference type="SUPFAM" id="SSF51430">
    <property type="entry name" value="NAD(P)-linked oxidoreductase"/>
    <property type="match status" value="1"/>
</dbReference>
<reference evidence="3" key="1">
    <citation type="journal article" date="2019" name="Int. J. Syst. Evol. Microbiol.">
        <title>The Global Catalogue of Microorganisms (GCM) 10K type strain sequencing project: providing services to taxonomists for standard genome sequencing and annotation.</title>
        <authorList>
            <consortium name="The Broad Institute Genomics Platform"/>
            <consortium name="The Broad Institute Genome Sequencing Center for Infectious Disease"/>
            <person name="Wu L."/>
            <person name="Ma J."/>
        </authorList>
    </citation>
    <scope>NUCLEOTIDE SEQUENCE [LARGE SCALE GENOMIC DNA]</scope>
    <source>
        <strain evidence="3">JCM 18537</strain>
    </source>
</reference>
<organism evidence="2 3">
    <name type="scientific">Microbacterium gilvum</name>
    <dbReference type="NCBI Taxonomy" id="1336204"/>
    <lineage>
        <taxon>Bacteria</taxon>
        <taxon>Bacillati</taxon>
        <taxon>Actinomycetota</taxon>
        <taxon>Actinomycetes</taxon>
        <taxon>Micrococcales</taxon>
        <taxon>Microbacteriaceae</taxon>
        <taxon>Microbacterium</taxon>
    </lineage>
</organism>
<accession>A0ABP9AFU9</accession>
<sequence length="355" mass="37419">MEPGSPHERVGAHGPVDARAHLDVATQAIQTVAAHPSAPLPTQGPGVGAGVRTAVGGSELAVFPLMLGGAEFGWNIDRAAAFAVLDRYAELGGNALHTSDRFGAGRSEFILGQWAASRGVRDDIVFAVRVGAHPDNPGLGSVNLVRAVEASLERLASDRIDLLYLDASSFPLASLEDALATAEWLVEKGKVRAIGAYGLTPEQLVEARILSSAGYPRIEAVDVPYNLMRRGEYEGDMRFVAGAQGLAVTPSHALEHGFLSGMHRSRLGIGHSVRAEQLSKLMNRRGARALKALDVVAGELELPHAAVAVAWLLAQHGVVAPIVNAFTASHVDELVRGVGVRLGRAHRADLARAVD</sequence>
<name>A0ABP9AFU9_9MICO</name>
<keyword evidence="3" id="KW-1185">Reference proteome</keyword>
<gene>
    <name evidence="2" type="ORF">GCM10023351_25480</name>
</gene>
<dbReference type="Proteomes" id="UP001501645">
    <property type="component" value="Unassembled WGS sequence"/>
</dbReference>
<feature type="domain" description="NADP-dependent oxidoreductase" evidence="1">
    <location>
        <begin position="64"/>
        <end position="336"/>
    </location>
</feature>
<evidence type="ECO:0000259" key="1">
    <source>
        <dbReference type="Pfam" id="PF00248"/>
    </source>
</evidence>
<dbReference type="EMBL" id="BAABKO010000004">
    <property type="protein sequence ID" value="GAA4779357.1"/>
    <property type="molecule type" value="Genomic_DNA"/>
</dbReference>